<gene>
    <name evidence="1" type="ORF">R1flu_023434</name>
</gene>
<comment type="caution">
    <text evidence="1">The sequence shown here is derived from an EMBL/GenBank/DDBJ whole genome shotgun (WGS) entry which is preliminary data.</text>
</comment>
<accession>A0ABD1XS61</accession>
<sequence>MPRAHSGGSFVATREVPVPRLDLTPSRITIALRQIPAEGRSCTGLRVLATDEDEHVDNRHGEEEAANAELHFEPSTREKYIWSSFAERAQTLRKSYFDRALLKEGKLEM</sequence>
<dbReference type="EMBL" id="JBHFFA010000007">
    <property type="protein sequence ID" value="KAL2611742.1"/>
    <property type="molecule type" value="Genomic_DNA"/>
</dbReference>
<protein>
    <submittedName>
        <fullName evidence="1">Uncharacterized protein</fullName>
    </submittedName>
</protein>
<proteinExistence type="predicted"/>
<name>A0ABD1XS61_9MARC</name>
<organism evidence="1 2">
    <name type="scientific">Riccia fluitans</name>
    <dbReference type="NCBI Taxonomy" id="41844"/>
    <lineage>
        <taxon>Eukaryota</taxon>
        <taxon>Viridiplantae</taxon>
        <taxon>Streptophyta</taxon>
        <taxon>Embryophyta</taxon>
        <taxon>Marchantiophyta</taxon>
        <taxon>Marchantiopsida</taxon>
        <taxon>Marchantiidae</taxon>
        <taxon>Marchantiales</taxon>
        <taxon>Ricciaceae</taxon>
        <taxon>Riccia</taxon>
    </lineage>
</organism>
<reference evidence="1 2" key="1">
    <citation type="submission" date="2024-09" db="EMBL/GenBank/DDBJ databases">
        <title>Chromosome-scale assembly of Riccia fluitans.</title>
        <authorList>
            <person name="Paukszto L."/>
            <person name="Sawicki J."/>
            <person name="Karawczyk K."/>
            <person name="Piernik-Szablinska J."/>
            <person name="Szczecinska M."/>
            <person name="Mazdziarz M."/>
        </authorList>
    </citation>
    <scope>NUCLEOTIDE SEQUENCE [LARGE SCALE GENOMIC DNA]</scope>
    <source>
        <strain evidence="1">Rf_01</strain>
        <tissue evidence="1">Aerial parts of the thallus</tissue>
    </source>
</reference>
<keyword evidence="2" id="KW-1185">Reference proteome</keyword>
<dbReference type="Proteomes" id="UP001605036">
    <property type="component" value="Unassembled WGS sequence"/>
</dbReference>
<evidence type="ECO:0000313" key="2">
    <source>
        <dbReference type="Proteomes" id="UP001605036"/>
    </source>
</evidence>
<evidence type="ECO:0000313" key="1">
    <source>
        <dbReference type="EMBL" id="KAL2611742.1"/>
    </source>
</evidence>
<dbReference type="AlphaFoldDB" id="A0ABD1XS61"/>